<dbReference type="AlphaFoldDB" id="A0A6G0ZAC8"/>
<comment type="caution">
    <text evidence="1">The sequence shown here is derived from an EMBL/GenBank/DDBJ whole genome shotgun (WGS) entry which is preliminary data.</text>
</comment>
<reference evidence="1 2" key="1">
    <citation type="submission" date="2019-08" db="EMBL/GenBank/DDBJ databases">
        <title>Whole genome of Aphis craccivora.</title>
        <authorList>
            <person name="Voronova N.V."/>
            <person name="Shulinski R.S."/>
            <person name="Bandarenka Y.V."/>
            <person name="Zhorov D.G."/>
            <person name="Warner D."/>
        </authorList>
    </citation>
    <scope>NUCLEOTIDE SEQUENCE [LARGE SCALE GENOMIC DNA]</scope>
    <source>
        <strain evidence="1">180601</strain>
        <tissue evidence="1">Whole Body</tissue>
    </source>
</reference>
<protein>
    <submittedName>
        <fullName evidence="1">Uncharacterized protein</fullName>
    </submittedName>
</protein>
<dbReference type="Proteomes" id="UP000478052">
    <property type="component" value="Unassembled WGS sequence"/>
</dbReference>
<accession>A0A6G0ZAC8</accession>
<organism evidence="1 2">
    <name type="scientific">Aphis craccivora</name>
    <name type="common">Cowpea aphid</name>
    <dbReference type="NCBI Taxonomy" id="307492"/>
    <lineage>
        <taxon>Eukaryota</taxon>
        <taxon>Metazoa</taxon>
        <taxon>Ecdysozoa</taxon>
        <taxon>Arthropoda</taxon>
        <taxon>Hexapoda</taxon>
        <taxon>Insecta</taxon>
        <taxon>Pterygota</taxon>
        <taxon>Neoptera</taxon>
        <taxon>Paraneoptera</taxon>
        <taxon>Hemiptera</taxon>
        <taxon>Sternorrhyncha</taxon>
        <taxon>Aphidomorpha</taxon>
        <taxon>Aphidoidea</taxon>
        <taxon>Aphididae</taxon>
        <taxon>Aphidini</taxon>
        <taxon>Aphis</taxon>
        <taxon>Aphis</taxon>
    </lineage>
</organism>
<keyword evidence="2" id="KW-1185">Reference proteome</keyword>
<dbReference type="EMBL" id="VUJU01000885">
    <property type="protein sequence ID" value="KAF0767818.1"/>
    <property type="molecule type" value="Genomic_DNA"/>
</dbReference>
<sequence>MNQRNDKRMFGYSGEDVGRFMRQVLDSMFGTQFSTKIIYTSKWHNKTTPNSKKKTCHKKFPNCSNELIRKQSESWLRHCTQHLNHQKQRLLEVNELDHNFRPKTQY</sequence>
<name>A0A6G0ZAC8_APHCR</name>
<gene>
    <name evidence="1" type="ORF">FWK35_00006734</name>
</gene>
<evidence type="ECO:0000313" key="1">
    <source>
        <dbReference type="EMBL" id="KAF0767818.1"/>
    </source>
</evidence>
<evidence type="ECO:0000313" key="2">
    <source>
        <dbReference type="Proteomes" id="UP000478052"/>
    </source>
</evidence>
<proteinExistence type="predicted"/>